<dbReference type="PANTHER" id="PTHR39084:SF1">
    <property type="entry name" value="DUF4010 DOMAIN-CONTAINING PROTEIN"/>
    <property type="match status" value="1"/>
</dbReference>
<feature type="transmembrane region" description="Helical" evidence="1">
    <location>
        <begin position="303"/>
        <end position="322"/>
    </location>
</feature>
<feature type="transmembrane region" description="Helical" evidence="1">
    <location>
        <begin position="390"/>
        <end position="411"/>
    </location>
</feature>
<keyword evidence="1" id="KW-0812">Transmembrane</keyword>
<dbReference type="Pfam" id="PF02308">
    <property type="entry name" value="MgtC"/>
    <property type="match status" value="1"/>
</dbReference>
<name>A0A2T6GSU5_9PSED</name>
<feature type="transmembrane region" description="Helical" evidence="1">
    <location>
        <begin position="59"/>
        <end position="78"/>
    </location>
</feature>
<dbReference type="Proteomes" id="UP000244178">
    <property type="component" value="Unassembled WGS sequence"/>
</dbReference>
<feature type="transmembrane region" description="Helical" evidence="1">
    <location>
        <begin position="231"/>
        <end position="251"/>
    </location>
</feature>
<reference evidence="4 5" key="1">
    <citation type="submission" date="2018-03" db="EMBL/GenBank/DDBJ databases">
        <title>Draft genome sequence of the plant growth promoting rhizobacterium Pseudomonas protegens strain BNJ-SS-45 isolated from wheat (Triticum aestivum) rhizosphere.</title>
        <authorList>
            <person name="Bajpai A."/>
            <person name="Shende K."/>
            <person name="Meena N."/>
            <person name="Upadhyayula S.R."/>
            <person name="Suravajhala P."/>
            <person name="Medicherla K.M."/>
            <person name="Johri B.N."/>
        </authorList>
    </citation>
    <scope>NUCLEOTIDE SEQUENCE [LARGE SCALE GENOMIC DNA]</scope>
    <source>
        <strain evidence="4 5">BNJ-SS-45</strain>
    </source>
</reference>
<comment type="caution">
    <text evidence="4">The sequence shown here is derived from an EMBL/GenBank/DDBJ whole genome shotgun (WGS) entry which is preliminary data.</text>
</comment>
<feature type="domain" description="DUF4010" evidence="3">
    <location>
        <begin position="177"/>
        <end position="386"/>
    </location>
</feature>
<gene>
    <name evidence="4" type="ORF">C5U62_04420</name>
</gene>
<proteinExistence type="predicted"/>
<protein>
    <submittedName>
        <fullName evidence="4">DUF4010 domain-containing protein</fullName>
    </submittedName>
</protein>
<dbReference type="InterPro" id="IPR025105">
    <property type="entry name" value="DUF4010"/>
</dbReference>
<feature type="domain" description="MgtC/SapB/SrpB/YhiD N-terminal" evidence="2">
    <location>
        <begin position="12"/>
        <end position="128"/>
    </location>
</feature>
<accession>A0A2T6GSU5</accession>
<dbReference type="InterPro" id="IPR049177">
    <property type="entry name" value="MgtC_SapB_SrpB_YhiD_N"/>
</dbReference>
<feature type="transmembrane region" description="Helical" evidence="1">
    <location>
        <begin position="169"/>
        <end position="190"/>
    </location>
</feature>
<evidence type="ECO:0000259" key="3">
    <source>
        <dbReference type="Pfam" id="PF13194"/>
    </source>
</evidence>
<feature type="transmembrane region" description="Helical" evidence="1">
    <location>
        <begin position="196"/>
        <end position="219"/>
    </location>
</feature>
<evidence type="ECO:0000313" key="4">
    <source>
        <dbReference type="EMBL" id="PUA47230.1"/>
    </source>
</evidence>
<dbReference type="EMBL" id="PYJM01000001">
    <property type="protein sequence ID" value="PUA47230.1"/>
    <property type="molecule type" value="Genomic_DNA"/>
</dbReference>
<sequence>MLETIDLTNAAAALGIGMLVGLERERRKGQGPQRGSAGLRTFAITALLGFIGQRVGGPLLLASLAIAVAGLVTVAYWRNEQEDPGVTSEVALLAVLILGALCGTAPELALAIAVVMTALLAYRQTLHHFVRSQLSDREIADGLTLLVAALVILPLAPDRFIGPYEAFNLRTIGTLTVLLMAVGALGHVAVRTLGAHYGYALSAVASGFVSSTLTIASMGQRVAKAPGQVRVLAAAALLSNLATVTQIALILVTVDSALLQTMWLPLVLGGLCTALYAACLVFPRSQPSSVEPVSDKGAFNPKLALIVALTMSAITFACSLMLNYFGQLGLMLSALISGFADAHASTASIASLVKSGQLPGSAIGSAVMLAVSSNSLSKCMLAALSGGWRFALYVVPGQALLTLAMWVGVWLQ</sequence>
<evidence type="ECO:0000256" key="1">
    <source>
        <dbReference type="SAM" id="Phobius"/>
    </source>
</evidence>
<dbReference type="Pfam" id="PF13194">
    <property type="entry name" value="DUF4010"/>
    <property type="match status" value="1"/>
</dbReference>
<evidence type="ECO:0000259" key="2">
    <source>
        <dbReference type="Pfam" id="PF02308"/>
    </source>
</evidence>
<keyword evidence="1" id="KW-1133">Transmembrane helix</keyword>
<dbReference type="RefSeq" id="WP_060839197.1">
    <property type="nucleotide sequence ID" value="NZ_PIZE01000004.1"/>
</dbReference>
<keyword evidence="1" id="KW-0472">Membrane</keyword>
<dbReference type="AlphaFoldDB" id="A0A2T6GSU5"/>
<feature type="transmembrane region" description="Helical" evidence="1">
    <location>
        <begin position="90"/>
        <end position="119"/>
    </location>
</feature>
<dbReference type="PANTHER" id="PTHR39084">
    <property type="entry name" value="MEMBRANE PROTEIN-RELATED"/>
    <property type="match status" value="1"/>
</dbReference>
<feature type="transmembrane region" description="Helical" evidence="1">
    <location>
        <begin position="263"/>
        <end position="282"/>
    </location>
</feature>
<evidence type="ECO:0000313" key="5">
    <source>
        <dbReference type="Proteomes" id="UP000244178"/>
    </source>
</evidence>
<feature type="transmembrane region" description="Helical" evidence="1">
    <location>
        <begin position="139"/>
        <end position="157"/>
    </location>
</feature>
<organism evidence="4 5">
    <name type="scientific">Pseudomonas protegens</name>
    <dbReference type="NCBI Taxonomy" id="380021"/>
    <lineage>
        <taxon>Bacteria</taxon>
        <taxon>Pseudomonadati</taxon>
        <taxon>Pseudomonadota</taxon>
        <taxon>Gammaproteobacteria</taxon>
        <taxon>Pseudomonadales</taxon>
        <taxon>Pseudomonadaceae</taxon>
        <taxon>Pseudomonas</taxon>
    </lineage>
</organism>